<evidence type="ECO:0000259" key="6">
    <source>
        <dbReference type="PROSITE" id="PS50928"/>
    </source>
</evidence>
<dbReference type="EMBL" id="BARW01023778">
    <property type="protein sequence ID" value="GAI99641.1"/>
    <property type="molecule type" value="Genomic_DNA"/>
</dbReference>
<dbReference type="PANTHER" id="PTHR43376">
    <property type="entry name" value="OLIGOPEPTIDE TRANSPORT SYSTEM PERMEASE PROTEIN"/>
    <property type="match status" value="1"/>
</dbReference>
<feature type="non-terminal residue" evidence="7">
    <location>
        <position position="170"/>
    </location>
</feature>
<dbReference type="GO" id="GO:0055085">
    <property type="term" value="P:transmembrane transport"/>
    <property type="evidence" value="ECO:0007669"/>
    <property type="project" value="InterPro"/>
</dbReference>
<evidence type="ECO:0000256" key="1">
    <source>
        <dbReference type="ARBA" id="ARBA00004141"/>
    </source>
</evidence>
<feature type="transmembrane region" description="Helical" evidence="5">
    <location>
        <begin position="12"/>
        <end position="31"/>
    </location>
</feature>
<dbReference type="AlphaFoldDB" id="X1U7P9"/>
<comment type="subcellular location">
    <subcellularLocation>
        <location evidence="1">Membrane</location>
        <topology evidence="1">Multi-pass membrane protein</topology>
    </subcellularLocation>
</comment>
<protein>
    <recommendedName>
        <fullName evidence="6">ABC transmembrane type-1 domain-containing protein</fullName>
    </recommendedName>
</protein>
<dbReference type="PANTHER" id="PTHR43376:SF1">
    <property type="entry name" value="OLIGOPEPTIDE TRANSPORT SYSTEM PERMEASE PROTEIN"/>
    <property type="match status" value="1"/>
</dbReference>
<proteinExistence type="predicted"/>
<organism evidence="7">
    <name type="scientific">marine sediment metagenome</name>
    <dbReference type="NCBI Taxonomy" id="412755"/>
    <lineage>
        <taxon>unclassified sequences</taxon>
        <taxon>metagenomes</taxon>
        <taxon>ecological metagenomes</taxon>
    </lineage>
</organism>
<evidence type="ECO:0000256" key="2">
    <source>
        <dbReference type="ARBA" id="ARBA00022692"/>
    </source>
</evidence>
<evidence type="ECO:0000313" key="7">
    <source>
        <dbReference type="EMBL" id="GAI99641.1"/>
    </source>
</evidence>
<dbReference type="GO" id="GO:0016020">
    <property type="term" value="C:membrane"/>
    <property type="evidence" value="ECO:0007669"/>
    <property type="project" value="UniProtKB-SubCell"/>
</dbReference>
<evidence type="ECO:0000256" key="5">
    <source>
        <dbReference type="SAM" id="Phobius"/>
    </source>
</evidence>
<sequence>MTTNYLLKRLGFFVLVVWVAVTVIFFLPRLAERNPITERMGETAAAAGFIGEGLQEMVKEWEAKFGLDKPLWKQYGYYLRDMFRLDFGYSLAYYPAKVADQLARAIPWTMGLFGIATVISFVLGSLAGALLGWPKAPRFLQYLLPVFLTWSAVPYYLMGLVLLFVFGCTF</sequence>
<evidence type="ECO:0000256" key="4">
    <source>
        <dbReference type="ARBA" id="ARBA00023136"/>
    </source>
</evidence>
<dbReference type="InterPro" id="IPR035906">
    <property type="entry name" value="MetI-like_sf"/>
</dbReference>
<accession>X1U7P9</accession>
<keyword evidence="3 5" id="KW-1133">Transmembrane helix</keyword>
<keyword evidence="4 5" id="KW-0472">Membrane</keyword>
<feature type="transmembrane region" description="Helical" evidence="5">
    <location>
        <begin position="139"/>
        <end position="166"/>
    </location>
</feature>
<keyword evidence="2 5" id="KW-0812">Transmembrane</keyword>
<name>X1U7P9_9ZZZZ</name>
<comment type="caution">
    <text evidence="7">The sequence shown here is derived from an EMBL/GenBank/DDBJ whole genome shotgun (WGS) entry which is preliminary data.</text>
</comment>
<dbReference type="SUPFAM" id="SSF161098">
    <property type="entry name" value="MetI-like"/>
    <property type="match status" value="1"/>
</dbReference>
<gene>
    <name evidence="7" type="ORF">S12H4_39360</name>
</gene>
<dbReference type="InterPro" id="IPR000515">
    <property type="entry name" value="MetI-like"/>
</dbReference>
<evidence type="ECO:0000256" key="3">
    <source>
        <dbReference type="ARBA" id="ARBA00022989"/>
    </source>
</evidence>
<feature type="transmembrane region" description="Helical" evidence="5">
    <location>
        <begin position="112"/>
        <end position="133"/>
    </location>
</feature>
<dbReference type="PROSITE" id="PS50928">
    <property type="entry name" value="ABC_TM1"/>
    <property type="match status" value="1"/>
</dbReference>
<feature type="domain" description="ABC transmembrane type-1" evidence="6">
    <location>
        <begin position="106"/>
        <end position="170"/>
    </location>
</feature>
<reference evidence="7" key="1">
    <citation type="journal article" date="2014" name="Front. Microbiol.">
        <title>High frequency of phylogenetically diverse reductive dehalogenase-homologous genes in deep subseafloor sedimentary metagenomes.</title>
        <authorList>
            <person name="Kawai M."/>
            <person name="Futagami T."/>
            <person name="Toyoda A."/>
            <person name="Takaki Y."/>
            <person name="Nishi S."/>
            <person name="Hori S."/>
            <person name="Arai W."/>
            <person name="Tsubouchi T."/>
            <person name="Morono Y."/>
            <person name="Uchiyama I."/>
            <person name="Ito T."/>
            <person name="Fujiyama A."/>
            <person name="Inagaki F."/>
            <person name="Takami H."/>
        </authorList>
    </citation>
    <scope>NUCLEOTIDE SEQUENCE</scope>
    <source>
        <strain evidence="7">Expedition CK06-06</strain>
    </source>
</reference>